<evidence type="ECO:0000259" key="7">
    <source>
        <dbReference type="PROSITE" id="PS50109"/>
    </source>
</evidence>
<organism evidence="9 10">
    <name type="scientific">Winogradskyella luteola</name>
    <dbReference type="NCBI Taxonomy" id="2828330"/>
    <lineage>
        <taxon>Bacteria</taxon>
        <taxon>Pseudomonadati</taxon>
        <taxon>Bacteroidota</taxon>
        <taxon>Flavobacteriia</taxon>
        <taxon>Flavobacteriales</taxon>
        <taxon>Flavobacteriaceae</taxon>
        <taxon>Winogradskyella</taxon>
    </lineage>
</organism>
<dbReference type="SMART" id="SM00387">
    <property type="entry name" value="HATPase_c"/>
    <property type="match status" value="1"/>
</dbReference>
<dbReference type="CDD" id="cd00130">
    <property type="entry name" value="PAS"/>
    <property type="match status" value="1"/>
</dbReference>
<keyword evidence="3" id="KW-0597">Phosphoprotein</keyword>
<evidence type="ECO:0000256" key="5">
    <source>
        <dbReference type="ARBA" id="ARBA00022777"/>
    </source>
</evidence>
<dbReference type="EMBL" id="JAGSPD010000014">
    <property type="protein sequence ID" value="MBV7270354.1"/>
    <property type="molecule type" value="Genomic_DNA"/>
</dbReference>
<name>A0A9X1JR04_9FLAO</name>
<evidence type="ECO:0000259" key="8">
    <source>
        <dbReference type="PROSITE" id="PS50113"/>
    </source>
</evidence>
<dbReference type="RefSeq" id="WP_218547447.1">
    <property type="nucleotide sequence ID" value="NZ_JAGSPD010000014.1"/>
</dbReference>
<dbReference type="InterPro" id="IPR001610">
    <property type="entry name" value="PAC"/>
</dbReference>
<evidence type="ECO:0000313" key="9">
    <source>
        <dbReference type="EMBL" id="MBV7270354.1"/>
    </source>
</evidence>
<comment type="caution">
    <text evidence="9">The sequence shown here is derived from an EMBL/GenBank/DDBJ whole genome shotgun (WGS) entry which is preliminary data.</text>
</comment>
<evidence type="ECO:0000256" key="6">
    <source>
        <dbReference type="SAM" id="Coils"/>
    </source>
</evidence>
<comment type="catalytic activity">
    <reaction evidence="1">
        <text>ATP + protein L-histidine = ADP + protein N-phospho-L-histidine.</text>
        <dbReference type="EC" id="2.7.13.3"/>
    </reaction>
</comment>
<evidence type="ECO:0000313" key="10">
    <source>
        <dbReference type="Proteomes" id="UP001138894"/>
    </source>
</evidence>
<feature type="domain" description="PAC" evidence="8">
    <location>
        <begin position="97"/>
        <end position="150"/>
    </location>
</feature>
<dbReference type="AlphaFoldDB" id="A0A9X1JR04"/>
<feature type="coiled-coil region" evidence="6">
    <location>
        <begin position="141"/>
        <end position="200"/>
    </location>
</feature>
<keyword evidence="10" id="KW-1185">Reference proteome</keyword>
<dbReference type="InterPro" id="IPR003594">
    <property type="entry name" value="HATPase_dom"/>
</dbReference>
<dbReference type="InterPro" id="IPR000700">
    <property type="entry name" value="PAS-assoc_C"/>
</dbReference>
<dbReference type="NCBIfam" id="TIGR00229">
    <property type="entry name" value="sensory_box"/>
    <property type="match status" value="1"/>
</dbReference>
<dbReference type="Pfam" id="PF02518">
    <property type="entry name" value="HATPase_c"/>
    <property type="match status" value="1"/>
</dbReference>
<dbReference type="InterPro" id="IPR000014">
    <property type="entry name" value="PAS"/>
</dbReference>
<dbReference type="Pfam" id="PF08447">
    <property type="entry name" value="PAS_3"/>
    <property type="match status" value="1"/>
</dbReference>
<dbReference type="Proteomes" id="UP001138894">
    <property type="component" value="Unassembled WGS sequence"/>
</dbReference>
<keyword evidence="4" id="KW-0808">Transferase</keyword>
<reference evidence="9" key="1">
    <citation type="submission" date="2021-04" db="EMBL/GenBank/DDBJ databases">
        <authorList>
            <person name="Pira H."/>
            <person name="Risdian C."/>
            <person name="Wink J."/>
        </authorList>
    </citation>
    <scope>NUCLEOTIDE SEQUENCE</scope>
    <source>
        <strain evidence="9">WHY3</strain>
    </source>
</reference>
<evidence type="ECO:0000256" key="4">
    <source>
        <dbReference type="ARBA" id="ARBA00022679"/>
    </source>
</evidence>
<dbReference type="SMART" id="SM00086">
    <property type="entry name" value="PAC"/>
    <property type="match status" value="1"/>
</dbReference>
<dbReference type="PANTHER" id="PTHR43304:SF1">
    <property type="entry name" value="PAC DOMAIN-CONTAINING PROTEIN"/>
    <property type="match status" value="1"/>
</dbReference>
<protein>
    <recommendedName>
        <fullName evidence="2">histidine kinase</fullName>
        <ecNumber evidence="2">2.7.13.3</ecNumber>
    </recommendedName>
</protein>
<dbReference type="GO" id="GO:0004673">
    <property type="term" value="F:protein histidine kinase activity"/>
    <property type="evidence" value="ECO:0007669"/>
    <property type="project" value="UniProtKB-EC"/>
</dbReference>
<evidence type="ECO:0000256" key="3">
    <source>
        <dbReference type="ARBA" id="ARBA00022553"/>
    </source>
</evidence>
<evidence type="ECO:0000256" key="1">
    <source>
        <dbReference type="ARBA" id="ARBA00000085"/>
    </source>
</evidence>
<feature type="domain" description="Histidine kinase" evidence="7">
    <location>
        <begin position="168"/>
        <end position="383"/>
    </location>
</feature>
<dbReference type="InterPro" id="IPR013655">
    <property type="entry name" value="PAS_fold_3"/>
</dbReference>
<dbReference type="InterPro" id="IPR052162">
    <property type="entry name" value="Sensor_kinase/Photoreceptor"/>
</dbReference>
<dbReference type="PROSITE" id="PS50113">
    <property type="entry name" value="PAC"/>
    <property type="match status" value="1"/>
</dbReference>
<keyword evidence="6" id="KW-0175">Coiled coil</keyword>
<dbReference type="EC" id="2.7.13.3" evidence="2"/>
<proteinExistence type="predicted"/>
<keyword evidence="5 9" id="KW-0418">Kinase</keyword>
<sequence>MKLLRFRVGGTAVGESNQNLKNNAFKIGLQISNVGVWDWNTASNDIFYSEESIQMLGYNGKEFKNKPEEWDKRVHPDDKASYYNIFIQHLNGLKDVYEHEYRILCKDGRYKWILDQGKVIDRDSAGNPIRITGTHTDITSRKKAENQLKKNLQLITNQNKRLHNFTHIVSHNLKTHIGNLKNILELYDEAESDNERKELLNHLNTVSGSLTKTIVNLDDIISIKSKSETTQLNEPIDLFECTDNIIESLKLEGSKKSVKLFNALKPKDTLFTNRAYLESIIYNLISNGIKYADNKKSSQVIISSIDTSEAIKIIVADNGIGIDTDKYKNQLFEMYQTFHGTDRKDSSGIGLYLTRTQVEALGGTIEVESRLNEGSTFTLTFKK</sequence>
<dbReference type="InterPro" id="IPR005467">
    <property type="entry name" value="His_kinase_dom"/>
</dbReference>
<dbReference type="PANTHER" id="PTHR43304">
    <property type="entry name" value="PHYTOCHROME-LIKE PROTEIN CPH1"/>
    <property type="match status" value="1"/>
</dbReference>
<evidence type="ECO:0000256" key="2">
    <source>
        <dbReference type="ARBA" id="ARBA00012438"/>
    </source>
</evidence>
<gene>
    <name evidence="9" type="ORF">KCG49_14260</name>
</gene>
<accession>A0A9X1JR04</accession>
<dbReference type="PROSITE" id="PS50109">
    <property type="entry name" value="HIS_KIN"/>
    <property type="match status" value="1"/>
</dbReference>